<sequence>MVDVDVAVDVNVTEIGMGTGRGRLTVLSSVVSADESLRGATATRRSTTGKRENDAASVGELWVAVDPVRFGAGGFAGVGDGRRFVPLTAIRSGPSGDGGP</sequence>
<organism evidence="1 2">
    <name type="scientific">Natronobacterium haloterrestre</name>
    <name type="common">Halobiforma haloterrestris</name>
    <dbReference type="NCBI Taxonomy" id="148448"/>
    <lineage>
        <taxon>Archaea</taxon>
        <taxon>Methanobacteriati</taxon>
        <taxon>Methanobacteriota</taxon>
        <taxon>Stenosarchaea group</taxon>
        <taxon>Halobacteria</taxon>
        <taxon>Halobacteriales</taxon>
        <taxon>Natrialbaceae</taxon>
        <taxon>Natronobacterium</taxon>
    </lineage>
</organism>
<reference evidence="2" key="1">
    <citation type="submission" date="2016-10" db="EMBL/GenBank/DDBJ databases">
        <authorList>
            <person name="Varghese N."/>
            <person name="Submissions S."/>
        </authorList>
    </citation>
    <scope>NUCLEOTIDE SEQUENCE [LARGE SCALE GENOMIC DNA]</scope>
    <source>
        <strain evidence="2">DSM 13078</strain>
    </source>
</reference>
<accession>A0A1I1H7R5</accession>
<dbReference type="Proteomes" id="UP000199161">
    <property type="component" value="Unassembled WGS sequence"/>
</dbReference>
<gene>
    <name evidence="1" type="ORF">SAMN05444422_105154</name>
</gene>
<evidence type="ECO:0000313" key="1">
    <source>
        <dbReference type="EMBL" id="SFC18088.1"/>
    </source>
</evidence>
<evidence type="ECO:0000313" key="2">
    <source>
        <dbReference type="Proteomes" id="UP000199161"/>
    </source>
</evidence>
<dbReference type="RefSeq" id="WP_089788141.1">
    <property type="nucleotide sequence ID" value="NZ_FOKW01000005.1"/>
</dbReference>
<keyword evidence="2" id="KW-1185">Reference proteome</keyword>
<dbReference type="AlphaFoldDB" id="A0A1I1H7R5"/>
<proteinExistence type="predicted"/>
<name>A0A1I1H7R5_NATHA</name>
<protein>
    <submittedName>
        <fullName evidence="1">Uncharacterized protein</fullName>
    </submittedName>
</protein>
<dbReference type="EMBL" id="FOKW01000005">
    <property type="protein sequence ID" value="SFC18088.1"/>
    <property type="molecule type" value="Genomic_DNA"/>
</dbReference>